<dbReference type="InterPro" id="IPR013154">
    <property type="entry name" value="ADH-like_N"/>
</dbReference>
<comment type="similarity">
    <text evidence="2 6">Belongs to the zinc-containing alcohol dehydrogenase family.</text>
</comment>
<dbReference type="GO" id="GO:0003939">
    <property type="term" value="F:L-iditol 2-dehydrogenase (NAD+) activity"/>
    <property type="evidence" value="ECO:0007669"/>
    <property type="project" value="TreeGrafter"/>
</dbReference>
<protein>
    <submittedName>
        <fullName evidence="8">Xylitol dehydrogenase</fullName>
    </submittedName>
</protein>
<dbReference type="SUPFAM" id="SSF51735">
    <property type="entry name" value="NAD(P)-binding Rossmann-fold domains"/>
    <property type="match status" value="1"/>
</dbReference>
<dbReference type="PROSITE" id="PS00059">
    <property type="entry name" value="ADH_ZINC"/>
    <property type="match status" value="1"/>
</dbReference>
<keyword evidence="4 6" id="KW-0862">Zinc</keyword>
<dbReference type="Gene3D" id="3.40.50.720">
    <property type="entry name" value="NAD(P)-binding Rossmann-like Domain"/>
    <property type="match status" value="1"/>
</dbReference>
<evidence type="ECO:0000256" key="6">
    <source>
        <dbReference type="RuleBase" id="RU361277"/>
    </source>
</evidence>
<keyword evidence="3 6" id="KW-0479">Metal-binding</keyword>
<gene>
    <name evidence="8" type="ORF">PNOK_0112400</name>
</gene>
<dbReference type="SMART" id="SM00829">
    <property type="entry name" value="PKS_ER"/>
    <property type="match status" value="1"/>
</dbReference>
<dbReference type="STRING" id="2282107.A0A286UWT4"/>
<evidence type="ECO:0000259" key="7">
    <source>
        <dbReference type="SMART" id="SM00829"/>
    </source>
</evidence>
<dbReference type="OrthoDB" id="2148442at2759"/>
<dbReference type="PANTHER" id="PTHR43161">
    <property type="entry name" value="SORBITOL DEHYDROGENASE"/>
    <property type="match status" value="1"/>
</dbReference>
<dbReference type="InterPro" id="IPR020843">
    <property type="entry name" value="ER"/>
</dbReference>
<dbReference type="PANTHER" id="PTHR43161:SF9">
    <property type="entry name" value="SORBITOL DEHYDROGENASE"/>
    <property type="match status" value="1"/>
</dbReference>
<evidence type="ECO:0000256" key="1">
    <source>
        <dbReference type="ARBA" id="ARBA00001947"/>
    </source>
</evidence>
<comment type="cofactor">
    <cofactor evidence="1 6">
        <name>Zn(2+)</name>
        <dbReference type="ChEBI" id="CHEBI:29105"/>
    </cofactor>
</comment>
<dbReference type="InterPro" id="IPR011032">
    <property type="entry name" value="GroES-like_sf"/>
</dbReference>
<dbReference type="GO" id="GO:0006062">
    <property type="term" value="P:sorbitol catabolic process"/>
    <property type="evidence" value="ECO:0007669"/>
    <property type="project" value="TreeGrafter"/>
</dbReference>
<dbReference type="Pfam" id="PF00107">
    <property type="entry name" value="ADH_zinc_N"/>
    <property type="match status" value="1"/>
</dbReference>
<organism evidence="8 9">
    <name type="scientific">Pyrrhoderma noxium</name>
    <dbReference type="NCBI Taxonomy" id="2282107"/>
    <lineage>
        <taxon>Eukaryota</taxon>
        <taxon>Fungi</taxon>
        <taxon>Dikarya</taxon>
        <taxon>Basidiomycota</taxon>
        <taxon>Agaricomycotina</taxon>
        <taxon>Agaricomycetes</taxon>
        <taxon>Hymenochaetales</taxon>
        <taxon>Hymenochaetaceae</taxon>
        <taxon>Pyrrhoderma</taxon>
    </lineage>
</organism>
<dbReference type="EMBL" id="NBII01000001">
    <property type="protein sequence ID" value="PAV24056.1"/>
    <property type="molecule type" value="Genomic_DNA"/>
</dbReference>
<evidence type="ECO:0000256" key="2">
    <source>
        <dbReference type="ARBA" id="ARBA00008072"/>
    </source>
</evidence>
<sequence>MDSSDLDNISFLLSGARDAKFAQRPIPKLSPYDVLVAVKKTGICGSDVHFYSEGKMVDNVVTTPFSLGHESAGVISKVGEEVKNVKVGDRVAMEPGESCYRCEDCKAGRYQFCEFCEFASNHPVDGTLQRYFKLPTDMVYKLPDNITLEEGALVEPLSVAVHTVSTLAQLRANQKVAVFGAGPIGLACMAVSRALGASRIIAIDIVPSRLEFAKGYVGADTFLPPRVEDGESKVQYSRRVVKLMSSTLGIEERGVNGIDLVVDATGAETCAQMAIFLAKEGGKFIQVGFGAQEVILPITLLLTKELTVRGSWRYGPGDYELAIALIASGKVDMKPLVTHRFKFQDAIDAFEATRKGMSEDGRSVIKTIISGPDVLPEEH</sequence>
<evidence type="ECO:0000313" key="8">
    <source>
        <dbReference type="EMBL" id="PAV24056.1"/>
    </source>
</evidence>
<dbReference type="InterPro" id="IPR002328">
    <property type="entry name" value="ADH_Zn_CS"/>
</dbReference>
<dbReference type="InParanoid" id="A0A286UWT4"/>
<dbReference type="InterPro" id="IPR013149">
    <property type="entry name" value="ADH-like_C"/>
</dbReference>
<accession>A0A286UWT4</accession>
<keyword evidence="9" id="KW-1185">Reference proteome</keyword>
<dbReference type="CDD" id="cd05285">
    <property type="entry name" value="sorbitol_DH"/>
    <property type="match status" value="1"/>
</dbReference>
<keyword evidence="5" id="KW-0560">Oxidoreductase</keyword>
<name>A0A286UWT4_9AGAM</name>
<reference evidence="8 9" key="1">
    <citation type="journal article" date="2017" name="Mol. Ecol.">
        <title>Comparative and population genomic landscape of Phellinus noxius: A hypervariable fungus causing root rot in trees.</title>
        <authorList>
            <person name="Chung C.L."/>
            <person name="Lee T.J."/>
            <person name="Akiba M."/>
            <person name="Lee H.H."/>
            <person name="Kuo T.H."/>
            <person name="Liu D."/>
            <person name="Ke H.M."/>
            <person name="Yokoi T."/>
            <person name="Roa M.B."/>
            <person name="Lu M.J."/>
            <person name="Chang Y.Y."/>
            <person name="Ann P.J."/>
            <person name="Tsai J.N."/>
            <person name="Chen C.Y."/>
            <person name="Tzean S.S."/>
            <person name="Ota Y."/>
            <person name="Hattori T."/>
            <person name="Sahashi N."/>
            <person name="Liou R.F."/>
            <person name="Kikuchi T."/>
            <person name="Tsai I.J."/>
        </authorList>
    </citation>
    <scope>NUCLEOTIDE SEQUENCE [LARGE SCALE GENOMIC DNA]</scope>
    <source>
        <strain evidence="8 9">FFPRI411160</strain>
    </source>
</reference>
<comment type="caution">
    <text evidence="8">The sequence shown here is derived from an EMBL/GenBank/DDBJ whole genome shotgun (WGS) entry which is preliminary data.</text>
</comment>
<dbReference type="Proteomes" id="UP000217199">
    <property type="component" value="Unassembled WGS sequence"/>
</dbReference>
<proteinExistence type="inferred from homology"/>
<dbReference type="GO" id="GO:0008270">
    <property type="term" value="F:zinc ion binding"/>
    <property type="evidence" value="ECO:0007669"/>
    <property type="project" value="InterPro"/>
</dbReference>
<dbReference type="Pfam" id="PF08240">
    <property type="entry name" value="ADH_N"/>
    <property type="match status" value="1"/>
</dbReference>
<dbReference type="Gene3D" id="3.90.180.10">
    <property type="entry name" value="Medium-chain alcohol dehydrogenases, catalytic domain"/>
    <property type="match status" value="1"/>
</dbReference>
<dbReference type="InterPro" id="IPR036291">
    <property type="entry name" value="NAD(P)-bd_dom_sf"/>
</dbReference>
<feature type="domain" description="Enoyl reductase (ER)" evidence="7">
    <location>
        <begin position="15"/>
        <end position="365"/>
    </location>
</feature>
<dbReference type="AlphaFoldDB" id="A0A286UWT4"/>
<evidence type="ECO:0000256" key="5">
    <source>
        <dbReference type="ARBA" id="ARBA00023002"/>
    </source>
</evidence>
<dbReference type="InterPro" id="IPR045306">
    <property type="entry name" value="SDH-like"/>
</dbReference>
<evidence type="ECO:0000256" key="4">
    <source>
        <dbReference type="ARBA" id="ARBA00022833"/>
    </source>
</evidence>
<evidence type="ECO:0000256" key="3">
    <source>
        <dbReference type="ARBA" id="ARBA00022723"/>
    </source>
</evidence>
<dbReference type="SUPFAM" id="SSF50129">
    <property type="entry name" value="GroES-like"/>
    <property type="match status" value="1"/>
</dbReference>
<dbReference type="FunCoup" id="A0A286UWT4">
    <property type="interactions" value="86"/>
</dbReference>
<evidence type="ECO:0000313" key="9">
    <source>
        <dbReference type="Proteomes" id="UP000217199"/>
    </source>
</evidence>